<protein>
    <submittedName>
        <fullName evidence="1">Uncharacterized protein</fullName>
    </submittedName>
</protein>
<evidence type="ECO:0000313" key="2">
    <source>
        <dbReference type="Proteomes" id="UP001385951"/>
    </source>
</evidence>
<keyword evidence="2" id="KW-1185">Reference proteome</keyword>
<dbReference type="EMBL" id="JASBNA010000006">
    <property type="protein sequence ID" value="KAK7690839.1"/>
    <property type="molecule type" value="Genomic_DNA"/>
</dbReference>
<dbReference type="Proteomes" id="UP001385951">
    <property type="component" value="Unassembled WGS sequence"/>
</dbReference>
<organism evidence="1 2">
    <name type="scientific">Cerrena zonata</name>
    <dbReference type="NCBI Taxonomy" id="2478898"/>
    <lineage>
        <taxon>Eukaryota</taxon>
        <taxon>Fungi</taxon>
        <taxon>Dikarya</taxon>
        <taxon>Basidiomycota</taxon>
        <taxon>Agaricomycotina</taxon>
        <taxon>Agaricomycetes</taxon>
        <taxon>Polyporales</taxon>
        <taxon>Cerrenaceae</taxon>
        <taxon>Cerrena</taxon>
    </lineage>
</organism>
<dbReference type="AlphaFoldDB" id="A0AAW0GGJ0"/>
<proteinExistence type="predicted"/>
<evidence type="ECO:0000313" key="1">
    <source>
        <dbReference type="EMBL" id="KAK7690839.1"/>
    </source>
</evidence>
<sequence length="115" mass="12866">MGIKTILFILGPGVIRTGNYSRYIIDLVTSYRRRRCNSGCRGNLYEGTDMRLPCRRSMSTVPVNADADSIVAAYRVGRAREVVCEMGKRPTKEACIMYCEGKELTDSRGVQLPIP</sequence>
<name>A0AAW0GGJ0_9APHY</name>
<comment type="caution">
    <text evidence="1">The sequence shown here is derived from an EMBL/GenBank/DDBJ whole genome shotgun (WGS) entry which is preliminary data.</text>
</comment>
<reference evidence="1 2" key="1">
    <citation type="submission" date="2022-09" db="EMBL/GenBank/DDBJ databases">
        <authorList>
            <person name="Palmer J.M."/>
        </authorList>
    </citation>
    <scope>NUCLEOTIDE SEQUENCE [LARGE SCALE GENOMIC DNA]</scope>
    <source>
        <strain evidence="1 2">DSM 7382</strain>
    </source>
</reference>
<accession>A0AAW0GGJ0</accession>
<gene>
    <name evidence="1" type="ORF">QCA50_005940</name>
</gene>